<accession>A0A9X3LAL2</accession>
<comment type="caution">
    <text evidence="2">The sequence shown here is derived from an EMBL/GenBank/DDBJ whole genome shotgun (WGS) entry which is preliminary data.</text>
</comment>
<name>A0A9X3LAL2_9BACI</name>
<dbReference type="Gene3D" id="3.40.50.1820">
    <property type="entry name" value="alpha/beta hydrolase"/>
    <property type="match status" value="1"/>
</dbReference>
<feature type="domain" description="AB hydrolase-1" evidence="1">
    <location>
        <begin position="24"/>
        <end position="123"/>
    </location>
</feature>
<dbReference type="RefSeq" id="WP_269922442.1">
    <property type="nucleotide sequence ID" value="NZ_JAMKBI010000009.1"/>
</dbReference>
<evidence type="ECO:0000259" key="1">
    <source>
        <dbReference type="Pfam" id="PF00561"/>
    </source>
</evidence>
<dbReference type="GO" id="GO:0016020">
    <property type="term" value="C:membrane"/>
    <property type="evidence" value="ECO:0007669"/>
    <property type="project" value="TreeGrafter"/>
</dbReference>
<keyword evidence="2" id="KW-0378">Hydrolase</keyword>
<keyword evidence="3" id="KW-1185">Reference proteome</keyword>
<organism evidence="2 3">
    <name type="scientific">Psychrobacillus psychrodurans</name>
    <dbReference type="NCBI Taxonomy" id="126157"/>
    <lineage>
        <taxon>Bacteria</taxon>
        <taxon>Bacillati</taxon>
        <taxon>Bacillota</taxon>
        <taxon>Bacilli</taxon>
        <taxon>Bacillales</taxon>
        <taxon>Bacillaceae</taxon>
        <taxon>Psychrobacillus</taxon>
    </lineage>
</organism>
<dbReference type="SUPFAM" id="SSF53474">
    <property type="entry name" value="alpha/beta-Hydrolases"/>
    <property type="match status" value="1"/>
</dbReference>
<dbReference type="AlphaFoldDB" id="A0A9X3LAL2"/>
<dbReference type="PANTHER" id="PTHR43798:SF33">
    <property type="entry name" value="HYDROLASE, PUTATIVE (AFU_ORTHOLOGUE AFUA_2G14860)-RELATED"/>
    <property type="match status" value="1"/>
</dbReference>
<dbReference type="PANTHER" id="PTHR43798">
    <property type="entry name" value="MONOACYLGLYCEROL LIPASE"/>
    <property type="match status" value="1"/>
</dbReference>
<dbReference type="Pfam" id="PF00561">
    <property type="entry name" value="Abhydrolase_1"/>
    <property type="match status" value="1"/>
</dbReference>
<evidence type="ECO:0000313" key="2">
    <source>
        <dbReference type="EMBL" id="MCZ8534237.1"/>
    </source>
</evidence>
<sequence length="277" mass="31219">MEYRSIEVNGGSLAYAEYEGTKGVIIGVHGLTGNSKQLHYYAELLKDEYRFISVDLRGRGSSSAATEDTCIEQHTQDIISLIDALNIQNPILMGYSMGGFIMANVASKRDDVKGVVLLDGAATCTDHQRQIVEPSLGRISKHYETAEAYLEEIKKIYSNLGVVWNEHMESVGRYEIAQVDGHWENKSDETKIRQDFQSFYDYKPAEVFDRVECPVLLVHSTGDIGSMPALFLAESYIETQQYAKNIHKITTDSNHYTLVFEERSDVNPTIKAFINKL</sequence>
<dbReference type="InterPro" id="IPR050266">
    <property type="entry name" value="AB_hydrolase_sf"/>
</dbReference>
<proteinExistence type="predicted"/>
<reference evidence="2" key="1">
    <citation type="submission" date="2022-05" db="EMBL/GenBank/DDBJ databases">
        <authorList>
            <person name="Colautti A."/>
            <person name="Iacumin L."/>
        </authorList>
    </citation>
    <scope>NUCLEOTIDE SEQUENCE</scope>
    <source>
        <strain evidence="2">DSM 30747</strain>
    </source>
</reference>
<dbReference type="EMBL" id="JAMKBI010000009">
    <property type="protein sequence ID" value="MCZ8534237.1"/>
    <property type="molecule type" value="Genomic_DNA"/>
</dbReference>
<protein>
    <submittedName>
        <fullName evidence="2">Alpha/beta hydrolase</fullName>
    </submittedName>
</protein>
<dbReference type="InterPro" id="IPR029058">
    <property type="entry name" value="AB_hydrolase_fold"/>
</dbReference>
<gene>
    <name evidence="2" type="ORF">M9R61_13025</name>
</gene>
<evidence type="ECO:0000313" key="3">
    <source>
        <dbReference type="Proteomes" id="UP001152172"/>
    </source>
</evidence>
<dbReference type="GO" id="GO:0016787">
    <property type="term" value="F:hydrolase activity"/>
    <property type="evidence" value="ECO:0007669"/>
    <property type="project" value="UniProtKB-KW"/>
</dbReference>
<dbReference type="Proteomes" id="UP001152172">
    <property type="component" value="Unassembled WGS sequence"/>
</dbReference>
<dbReference type="InterPro" id="IPR000073">
    <property type="entry name" value="AB_hydrolase_1"/>
</dbReference>